<dbReference type="OrthoDB" id="48306at2759"/>
<proteinExistence type="predicted"/>
<name>A0A2Z7C3H3_9LAMI</name>
<protein>
    <submittedName>
        <fullName evidence="1">TraB domain-containing protein</fullName>
    </submittedName>
</protein>
<reference evidence="1 2" key="1">
    <citation type="journal article" date="2015" name="Proc. Natl. Acad. Sci. U.S.A.">
        <title>The resurrection genome of Boea hygrometrica: A blueprint for survival of dehydration.</title>
        <authorList>
            <person name="Xiao L."/>
            <person name="Yang G."/>
            <person name="Zhang L."/>
            <person name="Yang X."/>
            <person name="Zhao S."/>
            <person name="Ji Z."/>
            <person name="Zhou Q."/>
            <person name="Hu M."/>
            <person name="Wang Y."/>
            <person name="Chen M."/>
            <person name="Xu Y."/>
            <person name="Jin H."/>
            <person name="Xiao X."/>
            <person name="Hu G."/>
            <person name="Bao F."/>
            <person name="Hu Y."/>
            <person name="Wan P."/>
            <person name="Li L."/>
            <person name="Deng X."/>
            <person name="Kuang T."/>
            <person name="Xiang C."/>
            <person name="Zhu J.K."/>
            <person name="Oliver M.J."/>
            <person name="He Y."/>
        </authorList>
    </citation>
    <scope>NUCLEOTIDE SEQUENCE [LARGE SCALE GENOMIC DNA]</scope>
    <source>
        <strain evidence="2">cv. XS01</strain>
    </source>
</reference>
<dbReference type="EMBL" id="KQ999839">
    <property type="protein sequence ID" value="KZV41049.1"/>
    <property type="molecule type" value="Genomic_DNA"/>
</dbReference>
<organism evidence="1 2">
    <name type="scientific">Dorcoceras hygrometricum</name>
    <dbReference type="NCBI Taxonomy" id="472368"/>
    <lineage>
        <taxon>Eukaryota</taxon>
        <taxon>Viridiplantae</taxon>
        <taxon>Streptophyta</taxon>
        <taxon>Embryophyta</taxon>
        <taxon>Tracheophyta</taxon>
        <taxon>Spermatophyta</taxon>
        <taxon>Magnoliopsida</taxon>
        <taxon>eudicotyledons</taxon>
        <taxon>Gunneridae</taxon>
        <taxon>Pentapetalae</taxon>
        <taxon>asterids</taxon>
        <taxon>lamiids</taxon>
        <taxon>Lamiales</taxon>
        <taxon>Gesneriaceae</taxon>
        <taxon>Didymocarpoideae</taxon>
        <taxon>Trichosporeae</taxon>
        <taxon>Loxocarpinae</taxon>
        <taxon>Dorcoceras</taxon>
    </lineage>
</organism>
<dbReference type="Proteomes" id="UP000250235">
    <property type="component" value="Unassembled WGS sequence"/>
</dbReference>
<dbReference type="AlphaFoldDB" id="A0A2Z7C3H3"/>
<keyword evidence="2" id="KW-1185">Reference proteome</keyword>
<accession>A0A2Z7C3H3</accession>
<evidence type="ECO:0000313" key="2">
    <source>
        <dbReference type="Proteomes" id="UP000250235"/>
    </source>
</evidence>
<dbReference type="PANTHER" id="PTHR21530">
    <property type="entry name" value="PHEROMONE SHUTDOWN PROTEIN"/>
    <property type="match status" value="1"/>
</dbReference>
<dbReference type="InterPro" id="IPR046345">
    <property type="entry name" value="TraB_PrgY-like"/>
</dbReference>
<evidence type="ECO:0000313" key="1">
    <source>
        <dbReference type="EMBL" id="KZV41049.1"/>
    </source>
</evidence>
<gene>
    <name evidence="1" type="ORF">F511_14025</name>
</gene>
<sequence>MKVSPFPPSISTPFSCVKSQFGKLHRLKRLAIRSCKVSIIPPPPTDFDFRNEILSVSTAAIAETHPELLDLAHNGTLVMINKSEYGPVPSWRSGFVEPDSIWLIGTTHTSQESASDVERVIRAVRPENVVVELCRSRQVLLFSLEFMRIFVEIFASFL</sequence>
<dbReference type="PANTHER" id="PTHR21530:SF0">
    <property type="entry name" value="TRAB FAMILY PROTEIN"/>
    <property type="match status" value="1"/>
</dbReference>